<dbReference type="EMBL" id="SRYA01000142">
    <property type="protein sequence ID" value="TGY86769.1"/>
    <property type="molecule type" value="Genomic_DNA"/>
</dbReference>
<organism evidence="1 2">
    <name type="scientific">Petralouisia muris</name>
    <dbReference type="NCBI Taxonomy" id="3032872"/>
    <lineage>
        <taxon>Bacteria</taxon>
        <taxon>Bacillati</taxon>
        <taxon>Bacillota</taxon>
        <taxon>Clostridia</taxon>
        <taxon>Lachnospirales</taxon>
        <taxon>Lachnospiraceae</taxon>
        <taxon>Petralouisia</taxon>
    </lineage>
</organism>
<accession>A0AC61RMC7</accession>
<name>A0AC61RMC7_9FIRM</name>
<evidence type="ECO:0000313" key="1">
    <source>
        <dbReference type="EMBL" id="TGY86769.1"/>
    </source>
</evidence>
<reference evidence="1" key="1">
    <citation type="submission" date="2019-04" db="EMBL/GenBank/DDBJ databases">
        <title>Microbes associate with the intestines of laboratory mice.</title>
        <authorList>
            <person name="Navarre W."/>
            <person name="Wong E."/>
            <person name="Huang K."/>
            <person name="Tropini C."/>
            <person name="Ng K."/>
            <person name="Yu B."/>
        </authorList>
    </citation>
    <scope>NUCLEOTIDE SEQUENCE</scope>
    <source>
        <strain evidence="1">NM01_1-7b</strain>
    </source>
</reference>
<sequence>MEEQNYNMVDNVLNNGAGEKAQREENKKAQDRPAAKPSLKARLAEKKAQVAGQGREQEENIKNKQREM</sequence>
<comment type="caution">
    <text evidence="1">The sequence shown here is derived from an EMBL/GenBank/DDBJ whole genome shotgun (WGS) entry which is preliminary data.</text>
</comment>
<gene>
    <name evidence="1" type="ORF">E5329_27890</name>
</gene>
<protein>
    <submittedName>
        <fullName evidence="1">DUF4316 domain-containing protein</fullName>
    </submittedName>
</protein>
<keyword evidence="2" id="KW-1185">Reference proteome</keyword>
<evidence type="ECO:0000313" key="2">
    <source>
        <dbReference type="Proteomes" id="UP000304953"/>
    </source>
</evidence>
<proteinExistence type="predicted"/>
<dbReference type="Proteomes" id="UP000304953">
    <property type="component" value="Unassembled WGS sequence"/>
</dbReference>